<keyword evidence="13" id="KW-1185">Reference proteome</keyword>
<dbReference type="RefSeq" id="WP_131894965.1">
    <property type="nucleotide sequence ID" value="NZ_SMKZ01000015.1"/>
</dbReference>
<keyword evidence="5" id="KW-0547">Nucleotide-binding</keyword>
<keyword evidence="7" id="KW-0067">ATP-binding</keyword>
<dbReference type="OrthoDB" id="227596at2"/>
<dbReference type="PANTHER" id="PTHR24421">
    <property type="entry name" value="NITRATE/NITRITE SENSOR PROTEIN NARX-RELATED"/>
    <property type="match status" value="1"/>
</dbReference>
<dbReference type="Pfam" id="PF07730">
    <property type="entry name" value="HisKA_3"/>
    <property type="match status" value="1"/>
</dbReference>
<gene>
    <name evidence="12" type="ORF">E1269_12680</name>
</gene>
<evidence type="ECO:0000313" key="13">
    <source>
        <dbReference type="Proteomes" id="UP000294739"/>
    </source>
</evidence>
<sequence length="394" mass="41717">MARIGEAVRRLAERSKDLPAAAVDAAIAVACWSYVMFDAGVDGTFAWWVPLAGALNCLPLLWRRRFPFAVAGITGITTTWLSMVNVLSDVPAAQLVATYTFAALSPPVKRLIAVVLTIIGISVSILLPRDEALNLGVIGIMFAAAYVLGTSARARRDRIAMLEERALRLTREQETAATRERQRIAREMHDILAHSMSLVAIQAEAGPVVVRSDPDKAAQMFDTIAATSRDALAQLRRSLGVLRSAAETDREPQPGIEALPGLVERVRAAGVDATLRQEGEPRRLPPDLAATVYRLVQESLTNTVRHAGASRVDVRLAWTAGALRLEVTDDGRGPGQAPASGALPPSTSANLSRDGGGHGLVGMRERVAAVGGGLDIGPGPGGTGFRVAATVPLD</sequence>
<keyword evidence="10" id="KW-0472">Membrane</keyword>
<evidence type="ECO:0000256" key="6">
    <source>
        <dbReference type="ARBA" id="ARBA00022777"/>
    </source>
</evidence>
<evidence type="ECO:0000256" key="7">
    <source>
        <dbReference type="ARBA" id="ARBA00022840"/>
    </source>
</evidence>
<evidence type="ECO:0000256" key="10">
    <source>
        <dbReference type="SAM" id="Phobius"/>
    </source>
</evidence>
<feature type="domain" description="Histidine kinase" evidence="11">
    <location>
        <begin position="292"/>
        <end position="394"/>
    </location>
</feature>
<feature type="transmembrane region" description="Helical" evidence="10">
    <location>
        <begin position="69"/>
        <end position="88"/>
    </location>
</feature>
<dbReference type="GO" id="GO:0005524">
    <property type="term" value="F:ATP binding"/>
    <property type="evidence" value="ECO:0007669"/>
    <property type="project" value="UniProtKB-KW"/>
</dbReference>
<comment type="caution">
    <text evidence="12">The sequence shown here is derived from an EMBL/GenBank/DDBJ whole genome shotgun (WGS) entry which is preliminary data.</text>
</comment>
<dbReference type="Proteomes" id="UP000294739">
    <property type="component" value="Unassembled WGS sequence"/>
</dbReference>
<dbReference type="InParanoid" id="A0A4R5D995"/>
<protein>
    <recommendedName>
        <fullName evidence="2">histidine kinase</fullName>
        <ecNumber evidence="2">2.7.13.3</ecNumber>
    </recommendedName>
</protein>
<keyword evidence="10" id="KW-0812">Transmembrane</keyword>
<dbReference type="InterPro" id="IPR055558">
    <property type="entry name" value="DUF7134"/>
</dbReference>
<name>A0A4R5D995_9ACTN</name>
<dbReference type="InterPro" id="IPR005467">
    <property type="entry name" value="His_kinase_dom"/>
</dbReference>
<evidence type="ECO:0000256" key="8">
    <source>
        <dbReference type="ARBA" id="ARBA00023012"/>
    </source>
</evidence>
<evidence type="ECO:0000256" key="2">
    <source>
        <dbReference type="ARBA" id="ARBA00012438"/>
    </source>
</evidence>
<dbReference type="Pfam" id="PF23539">
    <property type="entry name" value="DUF7134"/>
    <property type="match status" value="1"/>
</dbReference>
<evidence type="ECO:0000313" key="12">
    <source>
        <dbReference type="EMBL" id="TDE10162.1"/>
    </source>
</evidence>
<keyword evidence="4" id="KW-0808">Transferase</keyword>
<dbReference type="GO" id="GO:0016020">
    <property type="term" value="C:membrane"/>
    <property type="evidence" value="ECO:0007669"/>
    <property type="project" value="InterPro"/>
</dbReference>
<dbReference type="PROSITE" id="PS50109">
    <property type="entry name" value="HIS_KIN"/>
    <property type="match status" value="1"/>
</dbReference>
<dbReference type="InterPro" id="IPR011712">
    <property type="entry name" value="Sig_transdc_His_kin_sub3_dim/P"/>
</dbReference>
<dbReference type="GO" id="GO:0046983">
    <property type="term" value="F:protein dimerization activity"/>
    <property type="evidence" value="ECO:0007669"/>
    <property type="project" value="InterPro"/>
</dbReference>
<dbReference type="Pfam" id="PF02518">
    <property type="entry name" value="HATPase_c"/>
    <property type="match status" value="1"/>
</dbReference>
<keyword evidence="6 12" id="KW-0418">Kinase</keyword>
<dbReference type="InterPro" id="IPR003594">
    <property type="entry name" value="HATPase_dom"/>
</dbReference>
<reference evidence="12 13" key="1">
    <citation type="submission" date="2019-03" db="EMBL/GenBank/DDBJ databases">
        <title>Draft genome sequences of novel Actinobacteria.</title>
        <authorList>
            <person name="Sahin N."/>
            <person name="Ay H."/>
            <person name="Saygin H."/>
        </authorList>
    </citation>
    <scope>NUCLEOTIDE SEQUENCE [LARGE SCALE GENOMIC DNA]</scope>
    <source>
        <strain evidence="12 13">5K138</strain>
    </source>
</reference>
<dbReference type="Gene3D" id="1.20.5.1930">
    <property type="match status" value="1"/>
</dbReference>
<dbReference type="CDD" id="cd16917">
    <property type="entry name" value="HATPase_UhpB-NarQ-NarX-like"/>
    <property type="match status" value="1"/>
</dbReference>
<dbReference type="SUPFAM" id="SSF55874">
    <property type="entry name" value="ATPase domain of HSP90 chaperone/DNA topoisomerase II/histidine kinase"/>
    <property type="match status" value="1"/>
</dbReference>
<feature type="transmembrane region" description="Helical" evidence="10">
    <location>
        <begin position="108"/>
        <end position="127"/>
    </location>
</feature>
<dbReference type="Gene3D" id="3.30.565.10">
    <property type="entry name" value="Histidine kinase-like ATPase, C-terminal domain"/>
    <property type="match status" value="1"/>
</dbReference>
<keyword evidence="8" id="KW-0902">Two-component regulatory system</keyword>
<dbReference type="PANTHER" id="PTHR24421:SF10">
    <property type="entry name" value="NITRATE_NITRITE SENSOR PROTEIN NARQ"/>
    <property type="match status" value="1"/>
</dbReference>
<dbReference type="EC" id="2.7.13.3" evidence="2"/>
<dbReference type="EMBL" id="SMKZ01000015">
    <property type="protein sequence ID" value="TDE10162.1"/>
    <property type="molecule type" value="Genomic_DNA"/>
</dbReference>
<dbReference type="InterPro" id="IPR050482">
    <property type="entry name" value="Sensor_HK_TwoCompSys"/>
</dbReference>
<evidence type="ECO:0000259" key="11">
    <source>
        <dbReference type="PROSITE" id="PS50109"/>
    </source>
</evidence>
<dbReference type="InterPro" id="IPR036890">
    <property type="entry name" value="HATPase_C_sf"/>
</dbReference>
<evidence type="ECO:0000256" key="1">
    <source>
        <dbReference type="ARBA" id="ARBA00000085"/>
    </source>
</evidence>
<dbReference type="FunCoup" id="A0A4R5D995">
    <property type="interactions" value="1"/>
</dbReference>
<dbReference type="SMART" id="SM00387">
    <property type="entry name" value="HATPase_c"/>
    <property type="match status" value="1"/>
</dbReference>
<evidence type="ECO:0000256" key="3">
    <source>
        <dbReference type="ARBA" id="ARBA00022553"/>
    </source>
</evidence>
<evidence type="ECO:0000256" key="5">
    <source>
        <dbReference type="ARBA" id="ARBA00022741"/>
    </source>
</evidence>
<comment type="catalytic activity">
    <reaction evidence="1">
        <text>ATP + protein L-histidine = ADP + protein N-phospho-L-histidine.</text>
        <dbReference type="EC" id="2.7.13.3"/>
    </reaction>
</comment>
<evidence type="ECO:0000256" key="4">
    <source>
        <dbReference type="ARBA" id="ARBA00022679"/>
    </source>
</evidence>
<dbReference type="AlphaFoldDB" id="A0A4R5D995"/>
<proteinExistence type="predicted"/>
<feature type="region of interest" description="Disordered" evidence="9">
    <location>
        <begin position="327"/>
        <end position="357"/>
    </location>
</feature>
<dbReference type="GO" id="GO:0000155">
    <property type="term" value="F:phosphorelay sensor kinase activity"/>
    <property type="evidence" value="ECO:0007669"/>
    <property type="project" value="InterPro"/>
</dbReference>
<feature type="transmembrane region" description="Helical" evidence="10">
    <location>
        <begin position="132"/>
        <end position="149"/>
    </location>
</feature>
<evidence type="ECO:0000256" key="9">
    <source>
        <dbReference type="SAM" id="MobiDB-lite"/>
    </source>
</evidence>
<keyword evidence="3" id="KW-0597">Phosphoprotein</keyword>
<accession>A0A4R5D995</accession>
<organism evidence="12 13">
    <name type="scientific">Jiangella asiatica</name>
    <dbReference type="NCBI Taxonomy" id="2530372"/>
    <lineage>
        <taxon>Bacteria</taxon>
        <taxon>Bacillati</taxon>
        <taxon>Actinomycetota</taxon>
        <taxon>Actinomycetes</taxon>
        <taxon>Jiangellales</taxon>
        <taxon>Jiangellaceae</taxon>
        <taxon>Jiangella</taxon>
    </lineage>
</organism>
<keyword evidence="10" id="KW-1133">Transmembrane helix</keyword>